<sequence>MHDILNELGEGPKAKVAQQKLKRILPQALKRRRIQRDKRTTTAPASTVVDRGVGAYMGAMANMAALENSRPNRAYSLIGADPATPINAGATDSFRITLPNDAFLVYWVACNEDAANFVITSLKVAGYDVIGGSPINLASFLTTTNRLDRPGPLTGRVFDGGTTIECAVRNISDQPQRFRGLTAWMISTDCGSTKKGKPAPAILSFRSLSSGFKNIFARKGVVR</sequence>
<dbReference type="KEGG" id="scu:SCE1572_36295"/>
<dbReference type="AlphaFoldDB" id="S4Y1X7"/>
<evidence type="ECO:0000313" key="2">
    <source>
        <dbReference type="Proteomes" id="UP000014803"/>
    </source>
</evidence>
<reference evidence="1 2" key="1">
    <citation type="journal article" date="2013" name="Sci. Rep.">
        <title>Extraordinary expansion of a Sorangium cellulosum genome from an alkaline milieu.</title>
        <authorList>
            <person name="Han K."/>
            <person name="Li Z.F."/>
            <person name="Peng R."/>
            <person name="Zhu L.P."/>
            <person name="Zhou T."/>
            <person name="Wang L.G."/>
            <person name="Li S.G."/>
            <person name="Zhang X.B."/>
            <person name="Hu W."/>
            <person name="Wu Z.H."/>
            <person name="Qin N."/>
            <person name="Li Y.Z."/>
        </authorList>
    </citation>
    <scope>NUCLEOTIDE SEQUENCE [LARGE SCALE GENOMIC DNA]</scope>
    <source>
        <strain evidence="1 2">So0157-2</strain>
    </source>
</reference>
<protein>
    <submittedName>
        <fullName evidence="1">Uncharacterized protein</fullName>
    </submittedName>
</protein>
<gene>
    <name evidence="1" type="ORF">SCE1572_36295</name>
</gene>
<name>S4Y1X7_SORCE</name>
<dbReference type="PATRIC" id="fig|1254432.3.peg.8227"/>
<organism evidence="1 2">
    <name type="scientific">Sorangium cellulosum So0157-2</name>
    <dbReference type="NCBI Taxonomy" id="1254432"/>
    <lineage>
        <taxon>Bacteria</taxon>
        <taxon>Pseudomonadati</taxon>
        <taxon>Myxococcota</taxon>
        <taxon>Polyangia</taxon>
        <taxon>Polyangiales</taxon>
        <taxon>Polyangiaceae</taxon>
        <taxon>Sorangium</taxon>
    </lineage>
</organism>
<dbReference type="Proteomes" id="UP000014803">
    <property type="component" value="Chromosome"/>
</dbReference>
<dbReference type="HOGENOM" id="CLU_1239472_0_0_7"/>
<proteinExistence type="predicted"/>
<evidence type="ECO:0000313" key="1">
    <source>
        <dbReference type="EMBL" id="AGP39472.1"/>
    </source>
</evidence>
<dbReference type="EMBL" id="CP003969">
    <property type="protein sequence ID" value="AGP39472.1"/>
    <property type="molecule type" value="Genomic_DNA"/>
</dbReference>
<dbReference type="STRING" id="1254432.SCE1572_36295"/>
<accession>S4Y1X7</accession>